<dbReference type="RefSeq" id="XP_035915306.1">
    <property type="nucleotide sequence ID" value="XM_036059413.1"/>
</dbReference>
<dbReference type="Gene3D" id="6.10.140.2220">
    <property type="match status" value="2"/>
</dbReference>
<dbReference type="OrthoDB" id="5282002at2759"/>
<dbReference type="STRING" id="30069.A0A182Y940"/>
<keyword evidence="2" id="KW-1185">Reference proteome</keyword>
<accession>A0A182Y940</accession>
<dbReference type="Proteomes" id="UP000076408">
    <property type="component" value="Unassembled WGS sequence"/>
</dbReference>
<proteinExistence type="predicted"/>
<sequence>MTTEYKNFQPTRCNVCFRDCPNKPTTGKLKFCAKCKLMKYCSKEHQKIDAPVHEEFCSAVHSVLQKSGSDHILSCADRYLGKPLAYACAEPIDLIDLMTRINCASMLLAKVLDRPLYYHEQQMISFPVLCNVCLEFRPGKLTLCQDCHQIAYCSEEHRLNDRDKHSKWCDGLRINFFYDGGPVSMPKNVYPNIRFDDGDALRKPIPKDTFELASAMLLKDIQNPDTEPGHELAQQIEELKLAGMFSHVGTILYVLHKVSLLEAVGTELNIFLLGAEKEHQLFNIITQAAFFAYLPNLRHLRLCFIGPNVETVPKSVGHFAGNRKVEIETYRYLYHKLPRWAKLPTPHLAIAFNCGFNEFTDSPDRTWDKTICKILTIPNVPLAFTSYTLREATDDVCVVEMAVKRNEHTSGELVYVVRNAVNPFRQPIPLRNPNLDDVNHVLYHENGYLAVCLMQIG</sequence>
<dbReference type="InterPro" id="IPR046824">
    <property type="entry name" value="Mss51-like_C"/>
</dbReference>
<protein>
    <submittedName>
        <fullName evidence="1">Uncharacterized protein</fullName>
    </submittedName>
</protein>
<dbReference type="Pfam" id="PF01753">
    <property type="entry name" value="zf-MYND"/>
    <property type="match status" value="2"/>
</dbReference>
<dbReference type="KEGG" id="aste:118513540"/>
<reference evidence="1" key="2">
    <citation type="submission" date="2020-05" db="UniProtKB">
        <authorList>
            <consortium name="EnsemblMetazoa"/>
        </authorList>
    </citation>
    <scope>IDENTIFICATION</scope>
    <source>
        <strain evidence="1">Indian</strain>
    </source>
</reference>
<dbReference type="Pfam" id="PF20179">
    <property type="entry name" value="MSS51_C"/>
    <property type="match status" value="1"/>
</dbReference>
<evidence type="ECO:0000313" key="2">
    <source>
        <dbReference type="Proteomes" id="UP000076408"/>
    </source>
</evidence>
<organism evidence="1 2">
    <name type="scientific">Anopheles stephensi</name>
    <name type="common">Indo-Pakistan malaria mosquito</name>
    <dbReference type="NCBI Taxonomy" id="30069"/>
    <lineage>
        <taxon>Eukaryota</taxon>
        <taxon>Metazoa</taxon>
        <taxon>Ecdysozoa</taxon>
        <taxon>Arthropoda</taxon>
        <taxon>Hexapoda</taxon>
        <taxon>Insecta</taxon>
        <taxon>Pterygota</taxon>
        <taxon>Neoptera</taxon>
        <taxon>Endopterygota</taxon>
        <taxon>Diptera</taxon>
        <taxon>Nematocera</taxon>
        <taxon>Culicoidea</taxon>
        <taxon>Culicidae</taxon>
        <taxon>Anophelinae</taxon>
        <taxon>Anopheles</taxon>
    </lineage>
</organism>
<evidence type="ECO:0000313" key="1">
    <source>
        <dbReference type="EnsemblMetazoa" id="ASTEI04976-PA"/>
    </source>
</evidence>
<dbReference type="PROSITE" id="PS50865">
    <property type="entry name" value="ZF_MYND_2"/>
    <property type="match status" value="1"/>
</dbReference>
<dbReference type="VEuPathDB" id="VectorBase:ASTEI20_038809"/>
<dbReference type="PANTHER" id="PTHR28069">
    <property type="entry name" value="GH20023P"/>
    <property type="match status" value="1"/>
</dbReference>
<name>A0A182Y940_ANOST</name>
<dbReference type="OMA" id="TPWTDLE"/>
<dbReference type="AlphaFoldDB" id="A0A182Y940"/>
<dbReference type="VEuPathDB" id="VectorBase:ASTE009619"/>
<reference evidence="2" key="1">
    <citation type="journal article" date="2014" name="Genome Biol.">
        <title>Genome analysis of a major urban malaria vector mosquito, Anopheles stephensi.</title>
        <authorList>
            <person name="Jiang X."/>
            <person name="Peery A."/>
            <person name="Hall A.B."/>
            <person name="Sharma A."/>
            <person name="Chen X.G."/>
            <person name="Waterhouse R.M."/>
            <person name="Komissarov A."/>
            <person name="Riehle M.M."/>
            <person name="Shouche Y."/>
            <person name="Sharakhova M.V."/>
            <person name="Lawson D."/>
            <person name="Pakpour N."/>
            <person name="Arensburger P."/>
            <person name="Davidson V.L."/>
            <person name="Eiglmeier K."/>
            <person name="Emrich S."/>
            <person name="George P."/>
            <person name="Kennedy R.C."/>
            <person name="Mane S.P."/>
            <person name="Maslen G."/>
            <person name="Oringanje C."/>
            <person name="Qi Y."/>
            <person name="Settlage R."/>
            <person name="Tojo M."/>
            <person name="Tubio J.M."/>
            <person name="Unger M.F."/>
            <person name="Wang B."/>
            <person name="Vernick K.D."/>
            <person name="Ribeiro J.M."/>
            <person name="James A.A."/>
            <person name="Michel K."/>
            <person name="Riehle M.A."/>
            <person name="Luckhart S."/>
            <person name="Sharakhov I.V."/>
            <person name="Tu Z."/>
        </authorList>
    </citation>
    <scope>NUCLEOTIDE SEQUENCE [LARGE SCALE GENOMIC DNA]</scope>
    <source>
        <strain evidence="2">Indian</strain>
    </source>
</reference>
<dbReference type="VEuPathDB" id="VectorBase:ASTEI04976"/>
<dbReference type="EnsemblMetazoa" id="ASTEI04976-RA">
    <property type="protein sequence ID" value="ASTEI04976-PA"/>
    <property type="gene ID" value="ASTEI04976"/>
</dbReference>
<dbReference type="PANTHER" id="PTHR28069:SF2">
    <property type="entry name" value="GH20023P"/>
    <property type="match status" value="1"/>
</dbReference>
<dbReference type="SUPFAM" id="SSF144232">
    <property type="entry name" value="HIT/MYND zinc finger-like"/>
    <property type="match status" value="2"/>
</dbReference>
<dbReference type="InterPro" id="IPR002893">
    <property type="entry name" value="Znf_MYND"/>
</dbReference>
<dbReference type="GeneID" id="118513540"/>
<dbReference type="PROSITE" id="PS01360">
    <property type="entry name" value="ZF_MYND_1"/>
    <property type="match status" value="2"/>
</dbReference>